<proteinExistence type="predicted"/>
<feature type="region of interest" description="Disordered" evidence="1">
    <location>
        <begin position="1"/>
        <end position="30"/>
    </location>
</feature>
<comment type="caution">
    <text evidence="2">The sequence shown here is derived from an EMBL/GenBank/DDBJ whole genome shotgun (WGS) entry which is preliminary data.</text>
</comment>
<reference evidence="2" key="1">
    <citation type="submission" date="2022-08" db="EMBL/GenBank/DDBJ databases">
        <authorList>
            <consortium name="DOE Joint Genome Institute"/>
            <person name="Min B."/>
            <person name="Riley R."/>
            <person name="Sierra-Patev S."/>
            <person name="Naranjo-Ortiz M."/>
            <person name="Looney B."/>
            <person name="Konkel Z."/>
            <person name="Slot J.C."/>
            <person name="Sakamoto Y."/>
            <person name="Steenwyk J.L."/>
            <person name="Rokas A."/>
            <person name="Carro J."/>
            <person name="Camarero S."/>
            <person name="Ferreira P."/>
            <person name="Molpeceres G."/>
            <person name="Ruiz-Duenas F.J."/>
            <person name="Serrano A."/>
            <person name="Henrissat B."/>
            <person name="Drula E."/>
            <person name="Hughes K.W."/>
            <person name="Mata J.L."/>
            <person name="Ishikawa N.K."/>
            <person name="Vargas-Isla R."/>
            <person name="Ushijima S."/>
            <person name="Smith C.A."/>
            <person name="Ahrendt S."/>
            <person name="Andreopoulos W."/>
            <person name="He G."/>
            <person name="Labutti K."/>
            <person name="Lipzen A."/>
            <person name="Ng V."/>
            <person name="Sandor L."/>
            <person name="Barry K."/>
            <person name="Martinez A.T."/>
            <person name="Xiao Y."/>
            <person name="Gibbons J.G."/>
            <person name="Terashima K."/>
            <person name="Hibbett D.S."/>
            <person name="Grigoriev I.V."/>
        </authorList>
    </citation>
    <scope>NUCLEOTIDE SEQUENCE</scope>
    <source>
        <strain evidence="2">TFB9207</strain>
    </source>
</reference>
<accession>A0AA38U5S9</accession>
<evidence type="ECO:0008006" key="4">
    <source>
        <dbReference type="Google" id="ProtNLM"/>
    </source>
</evidence>
<dbReference type="EMBL" id="MU806833">
    <property type="protein sequence ID" value="KAJ3832859.1"/>
    <property type="molecule type" value="Genomic_DNA"/>
</dbReference>
<evidence type="ECO:0000313" key="3">
    <source>
        <dbReference type="Proteomes" id="UP001163846"/>
    </source>
</evidence>
<feature type="compositionally biased region" description="Pro residues" evidence="1">
    <location>
        <begin position="575"/>
        <end position="585"/>
    </location>
</feature>
<keyword evidence="3" id="KW-1185">Reference proteome</keyword>
<feature type="region of interest" description="Disordered" evidence="1">
    <location>
        <begin position="534"/>
        <end position="586"/>
    </location>
</feature>
<name>A0AA38U5S9_9AGAR</name>
<organism evidence="2 3">
    <name type="scientific">Lentinula raphanica</name>
    <dbReference type="NCBI Taxonomy" id="153919"/>
    <lineage>
        <taxon>Eukaryota</taxon>
        <taxon>Fungi</taxon>
        <taxon>Dikarya</taxon>
        <taxon>Basidiomycota</taxon>
        <taxon>Agaricomycotina</taxon>
        <taxon>Agaricomycetes</taxon>
        <taxon>Agaricomycetidae</taxon>
        <taxon>Agaricales</taxon>
        <taxon>Marasmiineae</taxon>
        <taxon>Omphalotaceae</taxon>
        <taxon>Lentinula</taxon>
    </lineage>
</organism>
<evidence type="ECO:0000256" key="1">
    <source>
        <dbReference type="SAM" id="MobiDB-lite"/>
    </source>
</evidence>
<protein>
    <recommendedName>
        <fullName evidence="4">Chromatin elongation factor spt5</fullName>
    </recommendedName>
</protein>
<gene>
    <name evidence="2" type="ORF">F5878DRAFT_634028</name>
</gene>
<evidence type="ECO:0000313" key="2">
    <source>
        <dbReference type="EMBL" id="KAJ3832859.1"/>
    </source>
</evidence>
<sequence length="756" mass="85189">MVVPRLHFTDEDGPSAPSPSSKRKLPFRPPPQLFNPAKCVQDELIRHKRDHVYSYRSWRFEYGLQVKVFNSISLCPAREIPPSICRLFMDAKSLAGAGHLIEMSSMPLPSFWKFEPGEKVLVHSDEGQRFGTVILSIPKGPRSDPACEVDIEGERWPILIRNLEKEIILGQYIEVLAGVHVGKKGFVVGKCDTLLGICIGHDTNGLDFRVHANSVKLAVPDYSHTKVPWLNVEVTLVSGPHIGSTGFIKDVAVNSTRSLSITVSLSNKQECVVGHHAVRERSTRRLLMDHQPLQRHQQQFNVEVPWKDVEVTIQSGRFMNCSAIVKNVRRDFRGGLRLSLWVPRYRCSIDIDHAAVCERHTRAPLITYRPLEGHQLKEFSISSSIETMRTGPVPWLGFLVKFVHGDYKGQYGLVKDVNRYPVAPSLRGKRSGLILTVERRVFTVTPSSQLVKVDYDALRFSDSKKRLCEVFLPTARQSFYLPDEQYQCQLDDSDFSDSHEQLTDGDYALPTPFVNDLEQEVLFYAASNSSSLIPGRDASFPQTPGHVTPNPVSQTGVSRSPLPWTPASPSLRSPSPEPPPPPPPDHWLLNPKLLGIPIKVDIRGGGLDTLNKKDGIFVESTASENGISIIHRATPSKMIQVPLISVICFRSQAKPATEKGLMVVARNRPEHIGKLVRRVHHFYEKEKTEDHHCLVMITVDRSGHKESKGHELLDMHPDDLEFVKESAEERKWSTELLREVRAEFSYSPVDIRPRRA</sequence>
<dbReference type="Proteomes" id="UP001163846">
    <property type="component" value="Unassembled WGS sequence"/>
</dbReference>
<dbReference type="AlphaFoldDB" id="A0AA38U5S9"/>